<dbReference type="EMBL" id="JAOVZO020000021">
    <property type="protein sequence ID" value="MDC8015878.1"/>
    <property type="molecule type" value="Genomic_DNA"/>
</dbReference>
<evidence type="ECO:0000256" key="3">
    <source>
        <dbReference type="ARBA" id="ARBA00023204"/>
    </source>
</evidence>
<keyword evidence="6" id="KW-1185">Reference proteome</keyword>
<dbReference type="SMART" id="SM00987">
    <property type="entry name" value="UreE_C"/>
    <property type="match status" value="1"/>
</dbReference>
<evidence type="ECO:0000313" key="6">
    <source>
        <dbReference type="Proteomes" id="UP001139971"/>
    </source>
</evidence>
<dbReference type="Proteomes" id="UP001139971">
    <property type="component" value="Unassembled WGS sequence"/>
</dbReference>
<dbReference type="InterPro" id="IPR005122">
    <property type="entry name" value="Uracil-DNA_glycosylase-like"/>
</dbReference>
<organism evidence="5 6">
    <name type="scientific">Tahibacter soli</name>
    <dbReference type="NCBI Taxonomy" id="2983605"/>
    <lineage>
        <taxon>Bacteria</taxon>
        <taxon>Pseudomonadati</taxon>
        <taxon>Pseudomonadota</taxon>
        <taxon>Gammaproteobacteria</taxon>
        <taxon>Lysobacterales</taxon>
        <taxon>Rhodanobacteraceae</taxon>
        <taxon>Tahibacter</taxon>
    </lineage>
</organism>
<dbReference type="GO" id="GO:0008263">
    <property type="term" value="F:pyrimidine-specific mismatch base pair DNA N-glycosylase activity"/>
    <property type="evidence" value="ECO:0007669"/>
    <property type="project" value="TreeGrafter"/>
</dbReference>
<dbReference type="RefSeq" id="WP_263543960.1">
    <property type="nucleotide sequence ID" value="NZ_JAOVZO020000021.1"/>
</dbReference>
<evidence type="ECO:0000313" key="5">
    <source>
        <dbReference type="EMBL" id="MDC8015878.1"/>
    </source>
</evidence>
<keyword evidence="5" id="KW-0326">Glycosidase</keyword>
<dbReference type="Pfam" id="PF03167">
    <property type="entry name" value="UDG"/>
    <property type="match status" value="1"/>
</dbReference>
<dbReference type="NCBIfam" id="NF007570">
    <property type="entry name" value="PRK10201.1"/>
    <property type="match status" value="1"/>
</dbReference>
<name>A0A9X3YRU3_9GAMM</name>
<protein>
    <submittedName>
        <fullName evidence="5">G/U mismatch-specific DNA glycosylase</fullName>
        <ecNumber evidence="5">3.2.2.28</ecNumber>
    </submittedName>
</protein>
<evidence type="ECO:0000259" key="4">
    <source>
        <dbReference type="SMART" id="SM00986"/>
    </source>
</evidence>
<dbReference type="SMART" id="SM00986">
    <property type="entry name" value="UDG"/>
    <property type="match status" value="1"/>
</dbReference>
<dbReference type="GO" id="GO:0004844">
    <property type="term" value="F:uracil DNA N-glycosylase activity"/>
    <property type="evidence" value="ECO:0007669"/>
    <property type="project" value="TreeGrafter"/>
</dbReference>
<dbReference type="PANTHER" id="PTHR12159:SF9">
    <property type="entry name" value="G_T MISMATCH-SPECIFIC THYMINE DNA GLYCOSYLASE"/>
    <property type="match status" value="1"/>
</dbReference>
<dbReference type="CDD" id="cd10028">
    <property type="entry name" value="UDG-F2_TDG_MUG"/>
    <property type="match status" value="1"/>
</dbReference>
<keyword evidence="2 5" id="KW-0378">Hydrolase</keyword>
<evidence type="ECO:0000256" key="1">
    <source>
        <dbReference type="ARBA" id="ARBA00022763"/>
    </source>
</evidence>
<feature type="domain" description="Uracil-DNA glycosylase-like" evidence="4">
    <location>
        <begin position="5"/>
        <end position="161"/>
    </location>
</feature>
<dbReference type="Gene3D" id="3.40.470.10">
    <property type="entry name" value="Uracil-DNA glycosylase-like domain"/>
    <property type="match status" value="1"/>
</dbReference>
<dbReference type="GO" id="GO:0006285">
    <property type="term" value="P:base-excision repair, AP site formation"/>
    <property type="evidence" value="ECO:0007669"/>
    <property type="project" value="InterPro"/>
</dbReference>
<evidence type="ECO:0000256" key="2">
    <source>
        <dbReference type="ARBA" id="ARBA00022801"/>
    </source>
</evidence>
<accession>A0A9X3YRU3</accession>
<keyword evidence="1" id="KW-0227">DNA damage</keyword>
<dbReference type="InterPro" id="IPR015637">
    <property type="entry name" value="MUG/TDG"/>
</dbReference>
<dbReference type="SUPFAM" id="SSF52141">
    <property type="entry name" value="Uracil-DNA glycosylase-like"/>
    <property type="match status" value="1"/>
</dbReference>
<comment type="caution">
    <text evidence="5">The sequence shown here is derived from an EMBL/GenBank/DDBJ whole genome shotgun (WGS) entry which is preliminary data.</text>
</comment>
<dbReference type="EC" id="3.2.2.28" evidence="5"/>
<keyword evidence="3" id="KW-0234">DNA repair</keyword>
<sequence length="165" mass="18099">MNPLPDLLAPNLAVVFCGINPGLRAAEIGHHFAGRNNRFWTVLHRAGFTPTVFAPEDDARLLDHGCGLTTTVARASASAADLDAAEFRRDAPALIEKLEKYCPRFVAFLGRDAYRPFAPRHAAWGEQRERVGGAIAWLLPNPSGLNRMTLDDLVEAYAELHRAAL</sequence>
<dbReference type="PANTHER" id="PTHR12159">
    <property type="entry name" value="G/T AND G/U MISMATCH-SPECIFIC DNA GLYCOSYLASE"/>
    <property type="match status" value="1"/>
</dbReference>
<gene>
    <name evidence="5" type="primary">mug</name>
    <name evidence="5" type="ORF">OD750_025425</name>
</gene>
<reference evidence="5" key="1">
    <citation type="submission" date="2023-02" db="EMBL/GenBank/DDBJ databases">
        <title>Tahibacter soli sp. nov. isolated from soil.</title>
        <authorList>
            <person name="Baek J.H."/>
            <person name="Lee J.K."/>
            <person name="Choi D.G."/>
            <person name="Jeon C.O."/>
        </authorList>
    </citation>
    <scope>NUCLEOTIDE SEQUENCE</scope>
    <source>
        <strain evidence="5">BL</strain>
    </source>
</reference>
<proteinExistence type="predicted"/>
<dbReference type="InterPro" id="IPR036895">
    <property type="entry name" value="Uracil-DNA_glycosylase-like_sf"/>
</dbReference>
<dbReference type="AlphaFoldDB" id="A0A9X3YRU3"/>